<dbReference type="RefSeq" id="WP_133591013.1">
    <property type="nucleotide sequence ID" value="NZ_CP037953.1"/>
</dbReference>
<sequence length="85" mass="10068">MSHTNEYKEGFLSFTKNKGELHNPYPMGTAQFNDFECGWLQAQRRTSVEAIKENERQRKLLMKDEEALGRRQTEETKNAYLRRKG</sequence>
<comment type="caution">
    <text evidence="2">The sequence shown here is derived from an EMBL/GenBank/DDBJ whole genome shotgun (WGS) entry which is preliminary data.</text>
</comment>
<name>A0A4R6UP49_9GAMM</name>
<proteinExistence type="predicted"/>
<keyword evidence="3" id="KW-1185">Reference proteome</keyword>
<feature type="region of interest" description="Disordered" evidence="1">
    <location>
        <begin position="66"/>
        <end position="85"/>
    </location>
</feature>
<feature type="compositionally biased region" description="Basic and acidic residues" evidence="1">
    <location>
        <begin position="66"/>
        <end position="77"/>
    </location>
</feature>
<accession>A0A4R6UP49</accession>
<gene>
    <name evidence="2" type="ORF">EV696_11011</name>
</gene>
<dbReference type="AlphaFoldDB" id="A0A4R6UP49"/>
<evidence type="ECO:0000313" key="2">
    <source>
        <dbReference type="EMBL" id="TDQ47419.1"/>
    </source>
</evidence>
<reference evidence="2 3" key="1">
    <citation type="submission" date="2019-03" db="EMBL/GenBank/DDBJ databases">
        <title>Genomic Encyclopedia of Type Strains, Phase IV (KMG-IV): sequencing the most valuable type-strain genomes for metagenomic binning, comparative biology and taxonomic classification.</title>
        <authorList>
            <person name="Goeker M."/>
        </authorList>
    </citation>
    <scope>NUCLEOTIDE SEQUENCE [LARGE SCALE GENOMIC DNA]</scope>
    <source>
        <strain evidence="2 3">DSM 103792</strain>
    </source>
</reference>
<organism evidence="2 3">
    <name type="scientific">Permianibacter aggregans</name>
    <dbReference type="NCBI Taxonomy" id="1510150"/>
    <lineage>
        <taxon>Bacteria</taxon>
        <taxon>Pseudomonadati</taxon>
        <taxon>Pseudomonadota</taxon>
        <taxon>Gammaproteobacteria</taxon>
        <taxon>Pseudomonadales</taxon>
        <taxon>Pseudomonadaceae</taxon>
        <taxon>Permianibacter</taxon>
    </lineage>
</organism>
<protein>
    <submittedName>
        <fullName evidence="2">Uncharacterized protein</fullName>
    </submittedName>
</protein>
<dbReference type="EMBL" id="SNYM01000010">
    <property type="protein sequence ID" value="TDQ47419.1"/>
    <property type="molecule type" value="Genomic_DNA"/>
</dbReference>
<dbReference type="Proteomes" id="UP000295375">
    <property type="component" value="Unassembled WGS sequence"/>
</dbReference>
<evidence type="ECO:0000256" key="1">
    <source>
        <dbReference type="SAM" id="MobiDB-lite"/>
    </source>
</evidence>
<evidence type="ECO:0000313" key="3">
    <source>
        <dbReference type="Proteomes" id="UP000295375"/>
    </source>
</evidence>